<evidence type="ECO:0000313" key="1">
    <source>
        <dbReference type="EMBL" id="AHZ10920.1"/>
    </source>
</evidence>
<organism evidence="1">
    <name type="scientific">Vibrio parahaemolyticus</name>
    <dbReference type="NCBI Taxonomy" id="670"/>
    <lineage>
        <taxon>Bacteria</taxon>
        <taxon>Pseudomonadati</taxon>
        <taxon>Pseudomonadota</taxon>
        <taxon>Gammaproteobacteria</taxon>
        <taxon>Vibrionales</taxon>
        <taxon>Vibrionaceae</taxon>
        <taxon>Vibrio</taxon>
    </lineage>
</organism>
<protein>
    <submittedName>
        <fullName evidence="1">Uncharacterized protein</fullName>
    </submittedName>
</protein>
<dbReference type="EMBL" id="KJ468740">
    <property type="protein sequence ID" value="AHZ10920.1"/>
    <property type="molecule type" value="Genomic_DNA"/>
</dbReference>
<sequence>MPTYFNMNRRYYMVKGILMVILSIISLPVLSNSKTLIFPVFTEINKALLSDYSIFTSLSRDNILLSYSEKEEKFVDEKVIIFNRSTIPTEEVLNYTYRYLFSDVHSSCQKKNDTNVINESFMSVYVNGTKYVTGDKSEPINFDSSDGSGFESRNDILELKNEERISSESPLTCEGEVNFLVELYL</sequence>
<dbReference type="AlphaFoldDB" id="A0A024B399"/>
<proteinExistence type="predicted"/>
<accession>A0A024B399</accession>
<name>A0A024B399_VIBPH</name>
<reference evidence="1" key="1">
    <citation type="submission" date="2014-02" db="EMBL/GenBank/DDBJ databases">
        <title>Insectcidical toxin genes in the bacterium Vibrio parahaemolyticus isolated from acute hepatopancreatic necrosis disease-affected shrimp.</title>
        <authorList>
            <person name="Tang K.F.J."/>
            <person name="Lightner D.V."/>
        </authorList>
    </citation>
    <scope>NUCLEOTIDE SEQUENCE</scope>
    <source>
        <strain evidence="1">A3</strain>
    </source>
</reference>
<gene>
    <name evidence="1" type="ORF">tc_PAI_018</name>
</gene>